<proteinExistence type="predicted"/>
<keyword evidence="2" id="KW-1185">Reference proteome</keyword>
<gene>
    <name evidence="1" type="ORF">KO508_09830</name>
</gene>
<comment type="caution">
    <text evidence="1">The sequence shown here is derived from an EMBL/GenBank/DDBJ whole genome shotgun (WGS) entry which is preliminary data.</text>
</comment>
<sequence length="385" mass="44007">MTDRPPCLKNTCVRRTLNRYLDMLDKQPFEGRSKRLTDRIQPKHFPELFSPREPGEDDVTWHHLTQLEALGIVTFERTRTRGIGSDAPWEHTRIVIAPEGEPLMRDWLDRPVVEEESLRWQEAVGPFRYAFEVPELVRPANLGRLTQYKPAAVVERLTMIPEMLAASPLTLYQLSARLFWGDSKALKGKERLLDQLFSIQVTQMLSRPVLIEGTYRPGAEGILLVENMDTFLAASNGQIKSAEDLTILYAQGFKGTTSRIRTKGMARFYWSDSPFPEPQWLNHFHEAWLSTSKFPGPIYYFGDLDPAGLSIYRQMRTTFPELEPWKTGYEALVKALKGGHGHPLALAEKTNQGSLPETGCTWMEAHVIPVMRETGLCVDQEFFLN</sequence>
<dbReference type="EMBL" id="JAHKPV010000017">
    <property type="protein sequence ID" value="MBU2874306.1"/>
    <property type="molecule type" value="Genomic_DNA"/>
</dbReference>
<dbReference type="RefSeq" id="WP_216008144.1">
    <property type="nucleotide sequence ID" value="NZ_JAHKPV010000017.1"/>
</dbReference>
<protein>
    <submittedName>
        <fullName evidence="1">DUF2220 domain-containing protein</fullName>
    </submittedName>
</protein>
<evidence type="ECO:0000313" key="2">
    <source>
        <dbReference type="Proteomes" id="UP000753376"/>
    </source>
</evidence>
<reference evidence="1 2" key="1">
    <citation type="submission" date="2021-05" db="EMBL/GenBank/DDBJ databases">
        <title>Draft genomes of bacteria isolated from model marine particles.</title>
        <authorList>
            <person name="Datta M.S."/>
            <person name="Schwartzman J.A."/>
            <person name="Enke T.N."/>
            <person name="Saavedra J."/>
            <person name="Cermak N."/>
            <person name="Cordero O.X."/>
        </authorList>
    </citation>
    <scope>NUCLEOTIDE SEQUENCE [LARGE SCALE GENOMIC DNA]</scope>
    <source>
        <strain evidence="1 2">D2M19</strain>
    </source>
</reference>
<dbReference type="Proteomes" id="UP000753376">
    <property type="component" value="Unassembled WGS sequence"/>
</dbReference>
<evidence type="ECO:0000313" key="1">
    <source>
        <dbReference type="EMBL" id="MBU2874306.1"/>
    </source>
</evidence>
<organism evidence="1 2">
    <name type="scientific">Marinobacter salexigens</name>
    <dbReference type="NCBI Taxonomy" id="1925763"/>
    <lineage>
        <taxon>Bacteria</taxon>
        <taxon>Pseudomonadati</taxon>
        <taxon>Pseudomonadota</taxon>
        <taxon>Gammaproteobacteria</taxon>
        <taxon>Pseudomonadales</taxon>
        <taxon>Marinobacteraceae</taxon>
        <taxon>Marinobacter</taxon>
    </lineage>
</organism>
<accession>A0ABS6A8G3</accession>
<name>A0ABS6A8G3_9GAMM</name>